<feature type="transmembrane region" description="Helical" evidence="8">
    <location>
        <begin position="454"/>
        <end position="474"/>
    </location>
</feature>
<evidence type="ECO:0000256" key="5">
    <source>
        <dbReference type="ARBA" id="ARBA00022989"/>
    </source>
</evidence>
<proteinExistence type="predicted"/>
<dbReference type="Proteomes" id="UP000295447">
    <property type="component" value="Unassembled WGS sequence"/>
</dbReference>
<evidence type="ECO:0000256" key="1">
    <source>
        <dbReference type="ARBA" id="ARBA00004651"/>
    </source>
</evidence>
<keyword evidence="3" id="KW-1003">Cell membrane</keyword>
<gene>
    <name evidence="10" type="ORF">EV650_3138</name>
</gene>
<dbReference type="PROSITE" id="PS50850">
    <property type="entry name" value="MFS"/>
    <property type="match status" value="1"/>
</dbReference>
<feature type="transmembrane region" description="Helical" evidence="8">
    <location>
        <begin position="35"/>
        <end position="59"/>
    </location>
</feature>
<organism evidence="10 11">
    <name type="scientific">Kribbella kalugense</name>
    <dbReference type="NCBI Taxonomy" id="2512221"/>
    <lineage>
        <taxon>Bacteria</taxon>
        <taxon>Bacillati</taxon>
        <taxon>Actinomycetota</taxon>
        <taxon>Actinomycetes</taxon>
        <taxon>Propionibacteriales</taxon>
        <taxon>Kribbellaceae</taxon>
        <taxon>Kribbella</taxon>
    </lineage>
</organism>
<evidence type="ECO:0000256" key="4">
    <source>
        <dbReference type="ARBA" id="ARBA00022692"/>
    </source>
</evidence>
<dbReference type="PANTHER" id="PTHR42718:SF46">
    <property type="entry name" value="BLR6921 PROTEIN"/>
    <property type="match status" value="1"/>
</dbReference>
<keyword evidence="11" id="KW-1185">Reference proteome</keyword>
<dbReference type="InterPro" id="IPR020846">
    <property type="entry name" value="MFS_dom"/>
</dbReference>
<evidence type="ECO:0000256" key="2">
    <source>
        <dbReference type="ARBA" id="ARBA00022448"/>
    </source>
</evidence>
<dbReference type="PRINTS" id="PR01036">
    <property type="entry name" value="TCRTETB"/>
</dbReference>
<evidence type="ECO:0000256" key="8">
    <source>
        <dbReference type="SAM" id="Phobius"/>
    </source>
</evidence>
<dbReference type="Gene3D" id="1.20.1720.10">
    <property type="entry name" value="Multidrug resistance protein D"/>
    <property type="match status" value="1"/>
</dbReference>
<evidence type="ECO:0000313" key="10">
    <source>
        <dbReference type="EMBL" id="TDW24265.1"/>
    </source>
</evidence>
<evidence type="ECO:0000313" key="11">
    <source>
        <dbReference type="Proteomes" id="UP000295447"/>
    </source>
</evidence>
<dbReference type="InterPro" id="IPR011701">
    <property type="entry name" value="MFS"/>
</dbReference>
<feature type="transmembrane region" description="Helical" evidence="8">
    <location>
        <begin position="71"/>
        <end position="91"/>
    </location>
</feature>
<comment type="subcellular location">
    <subcellularLocation>
        <location evidence="1">Cell membrane</location>
        <topology evidence="1">Multi-pass membrane protein</topology>
    </subcellularLocation>
</comment>
<dbReference type="PANTHER" id="PTHR42718">
    <property type="entry name" value="MAJOR FACILITATOR SUPERFAMILY MULTIDRUG TRANSPORTER MFSC"/>
    <property type="match status" value="1"/>
</dbReference>
<dbReference type="Gene3D" id="1.20.1250.20">
    <property type="entry name" value="MFS general substrate transporter like domains"/>
    <property type="match status" value="1"/>
</dbReference>
<reference evidence="10 11" key="1">
    <citation type="submission" date="2019-03" db="EMBL/GenBank/DDBJ databases">
        <title>Genomic Encyclopedia of Type Strains, Phase III (KMG-III): the genomes of soil and plant-associated and newly described type strains.</title>
        <authorList>
            <person name="Whitman W."/>
        </authorList>
    </citation>
    <scope>NUCLEOTIDE SEQUENCE [LARGE SCALE GENOMIC DNA]</scope>
    <source>
        <strain evidence="10 11">VKM Ac-2570</strain>
    </source>
</reference>
<keyword evidence="2" id="KW-0813">Transport</keyword>
<sequence>MARRVVDQSQAQPRQEQPHPLSGSPADPPRQGHRWGILAVLCAAQAMVFIGVSIINVALPTIGADLGIGAGQLQYLVTGYGATLGGLLILGGRLADLMGHRRILVTGTAIFVIASALASLSLNPPMLIGARVVQGIGAALLSPAALAALNEAFPGGRDRSRAFGIWGALGGLGAVAGVILGGVLTQSLGWRATFLINVPVGVLVLAGIHYTVRPSGAAIERRPVDVAGGVFIATGLLAGCLGLGEVSEQTTVLGFVLLAVGIVLLVAAVLVERRVAHPIVPPSVLARSGVRVVLVLTILAFGTLLTLFFFASLYLNRVLGLTPTLTGIAYLPIAMSVIVGSIAGSRLVERWGPAKVEVLAFGLTAAGTAAIGASAPLASYPLSLLPGFVIAGLGIGSSFVALQIAIMRDVPNSEAGVIGGILGASQEAGGALAFAISTLIAFTAESVLSDAVRLGFVIACVFALLALVVAAASLRDDAVRR</sequence>
<protein>
    <submittedName>
        <fullName evidence="10">Putative MFS family arabinose efflux permease</fullName>
    </submittedName>
</protein>
<dbReference type="GO" id="GO:0022857">
    <property type="term" value="F:transmembrane transporter activity"/>
    <property type="evidence" value="ECO:0007669"/>
    <property type="project" value="InterPro"/>
</dbReference>
<feature type="transmembrane region" description="Helical" evidence="8">
    <location>
        <begin position="128"/>
        <end position="150"/>
    </location>
</feature>
<feature type="transmembrane region" description="Helical" evidence="8">
    <location>
        <begin position="103"/>
        <end position="122"/>
    </location>
</feature>
<dbReference type="InterPro" id="IPR036259">
    <property type="entry name" value="MFS_trans_sf"/>
</dbReference>
<feature type="transmembrane region" description="Helical" evidence="8">
    <location>
        <begin position="327"/>
        <end position="344"/>
    </location>
</feature>
<evidence type="ECO:0000256" key="7">
    <source>
        <dbReference type="SAM" id="MobiDB-lite"/>
    </source>
</evidence>
<feature type="transmembrane region" description="Helical" evidence="8">
    <location>
        <begin position="384"/>
        <end position="405"/>
    </location>
</feature>
<feature type="transmembrane region" description="Helical" evidence="8">
    <location>
        <begin position="162"/>
        <end position="184"/>
    </location>
</feature>
<feature type="transmembrane region" description="Helical" evidence="8">
    <location>
        <begin position="224"/>
        <end position="244"/>
    </location>
</feature>
<feature type="domain" description="Major facilitator superfamily (MFS) profile" evidence="9">
    <location>
        <begin position="37"/>
        <end position="478"/>
    </location>
</feature>
<feature type="transmembrane region" description="Helical" evidence="8">
    <location>
        <begin position="292"/>
        <end position="315"/>
    </location>
</feature>
<feature type="transmembrane region" description="Helical" evidence="8">
    <location>
        <begin position="190"/>
        <end position="212"/>
    </location>
</feature>
<evidence type="ECO:0000259" key="9">
    <source>
        <dbReference type="PROSITE" id="PS50850"/>
    </source>
</evidence>
<evidence type="ECO:0000256" key="6">
    <source>
        <dbReference type="ARBA" id="ARBA00023136"/>
    </source>
</evidence>
<dbReference type="EMBL" id="SODF01000001">
    <property type="protein sequence ID" value="TDW24265.1"/>
    <property type="molecule type" value="Genomic_DNA"/>
</dbReference>
<keyword evidence="6 8" id="KW-0472">Membrane</keyword>
<keyword evidence="4 8" id="KW-0812">Transmembrane</keyword>
<comment type="caution">
    <text evidence="10">The sequence shown here is derived from an EMBL/GenBank/DDBJ whole genome shotgun (WGS) entry which is preliminary data.</text>
</comment>
<feature type="transmembrane region" description="Helical" evidence="8">
    <location>
        <begin position="356"/>
        <end position="378"/>
    </location>
</feature>
<dbReference type="AlphaFoldDB" id="A0A4R8A231"/>
<dbReference type="Pfam" id="PF07690">
    <property type="entry name" value="MFS_1"/>
    <property type="match status" value="1"/>
</dbReference>
<feature type="region of interest" description="Disordered" evidence="7">
    <location>
        <begin position="1"/>
        <end position="30"/>
    </location>
</feature>
<dbReference type="CDD" id="cd17321">
    <property type="entry name" value="MFS_MMR_MDR_like"/>
    <property type="match status" value="1"/>
</dbReference>
<dbReference type="SUPFAM" id="SSF103473">
    <property type="entry name" value="MFS general substrate transporter"/>
    <property type="match status" value="1"/>
</dbReference>
<dbReference type="GO" id="GO:0005886">
    <property type="term" value="C:plasma membrane"/>
    <property type="evidence" value="ECO:0007669"/>
    <property type="project" value="UniProtKB-SubCell"/>
</dbReference>
<name>A0A4R8A231_9ACTN</name>
<feature type="transmembrane region" description="Helical" evidence="8">
    <location>
        <begin position="417"/>
        <end position="442"/>
    </location>
</feature>
<feature type="transmembrane region" description="Helical" evidence="8">
    <location>
        <begin position="250"/>
        <end position="271"/>
    </location>
</feature>
<evidence type="ECO:0000256" key="3">
    <source>
        <dbReference type="ARBA" id="ARBA00022475"/>
    </source>
</evidence>
<accession>A0A4R8A231</accession>
<keyword evidence="5 8" id="KW-1133">Transmembrane helix</keyword>